<keyword evidence="3" id="KW-1185">Reference proteome</keyword>
<evidence type="ECO:0000313" key="3">
    <source>
        <dbReference type="Proteomes" id="UP000186795"/>
    </source>
</evidence>
<accession>A0A1N7JFI4</accession>
<keyword evidence="1" id="KW-1133">Transmembrane helix</keyword>
<keyword evidence="1" id="KW-0472">Membrane</keyword>
<dbReference type="EMBL" id="FTOD01000002">
    <property type="protein sequence ID" value="SIS48068.1"/>
    <property type="molecule type" value="Genomic_DNA"/>
</dbReference>
<dbReference type="CDD" id="cd01127">
    <property type="entry name" value="TrwB_TraG_TraD_VirD4"/>
    <property type="match status" value="1"/>
</dbReference>
<feature type="transmembrane region" description="Helical" evidence="1">
    <location>
        <begin position="12"/>
        <end position="28"/>
    </location>
</feature>
<protein>
    <submittedName>
        <fullName evidence="2">Uncharacterized protein</fullName>
    </submittedName>
</protein>
<dbReference type="Gene3D" id="3.40.50.300">
    <property type="entry name" value="P-loop containing nucleotide triphosphate hydrolases"/>
    <property type="match status" value="1"/>
</dbReference>
<dbReference type="InterPro" id="IPR027417">
    <property type="entry name" value="P-loop_NTPase"/>
</dbReference>
<reference evidence="3" key="1">
    <citation type="submission" date="2017-01" db="EMBL/GenBank/DDBJ databases">
        <authorList>
            <person name="Varghese N."/>
            <person name="Submissions S."/>
        </authorList>
    </citation>
    <scope>NUCLEOTIDE SEQUENCE [LARGE SCALE GENOMIC DNA]</scope>
    <source>
        <strain evidence="3">DSM 45196</strain>
    </source>
</reference>
<dbReference type="SUPFAM" id="SSF52540">
    <property type="entry name" value="P-loop containing nucleoside triphosphate hydrolases"/>
    <property type="match status" value="1"/>
</dbReference>
<dbReference type="OrthoDB" id="2985392at2"/>
<organism evidence="2 3">
    <name type="scientific">Kroppenstedtia eburnea</name>
    <dbReference type="NCBI Taxonomy" id="714067"/>
    <lineage>
        <taxon>Bacteria</taxon>
        <taxon>Bacillati</taxon>
        <taxon>Bacillota</taxon>
        <taxon>Bacilli</taxon>
        <taxon>Bacillales</taxon>
        <taxon>Thermoactinomycetaceae</taxon>
        <taxon>Kroppenstedtia</taxon>
    </lineage>
</organism>
<evidence type="ECO:0000256" key="1">
    <source>
        <dbReference type="SAM" id="Phobius"/>
    </source>
</evidence>
<evidence type="ECO:0000313" key="2">
    <source>
        <dbReference type="EMBL" id="SIS48068.1"/>
    </source>
</evidence>
<keyword evidence="1" id="KW-0812">Transmembrane</keyword>
<proteinExistence type="predicted"/>
<name>A0A1N7JFI4_9BACL</name>
<sequence>MGKWLAKQEEMTILGWIALIGFLGYFAWDKYLKPWVDQTFFDRGFFQWPSLSKLGIPFDWVPDWFPDATTVGILLLLLLIGYVSLKGYQIHQTQFGKAIRITPREGMKVDEKQVAELATKMNTVRRRLGGRVQKGRVWLRWVIHRDTKQGKIHVWLVTPMDQIARVRGLLENAYPDAELHIENTVPLPKGKKGEGGHLKLVRNKGEESAFGIQESTNQMGGILWAMNQGSWIDIRFSPENRKRLTKPGQRLVQKLTRGKKEQWTMRTREDRKKIEAATDRYLGHTAFSVSISLWDSKNKTSSLAGQIYSSFRFHNALKLNRYLWLAAWRNAVSWKWTVPLPWRRLVLSDSELANFFMFPDPEHQVHERLVRLAQGQRQLRKDEFHEGYTVGTQMHPFLPERPIKFPVRQFVWHPVVAGATGSGKGAFITTFAEEFLQGWAKDPTHHAGWTFVDPHRSTILKVITLLMKMEKEGCPIDWNRVHYFYLGPNDHPAGLNLLYKRDGDDIDQLTEQAAELIKTAYPGELSRTSVLIENGIATLLSDNRTRTIAELPRLFQDKAFRNGILDRVKNPAVRDFWANEDRKQSQQKQKKDTNIDALLTRLNPFFRNMAMQRMFGQSKNILDARCFFEEGHIVLVDMNGVSPATFQLAGGMITNRYHNEAVRRVSGRPHYLWIDEAPLLKKVPTFTEIVQEDRKRGLGLAMFTQDVDKLDKDLTESLKVNSGIVVSLNPGSAGARKAAELLGGSFTPEYLSDLKTLEAAAWVRSVGTVTMKLKPPVYYLHGKATAEDSPEENEAKEIALEKAMELQKRLGEGTPVKKVDEEILTRYQQVGG</sequence>
<dbReference type="Proteomes" id="UP000186795">
    <property type="component" value="Unassembled WGS sequence"/>
</dbReference>
<feature type="transmembrane region" description="Helical" evidence="1">
    <location>
        <begin position="64"/>
        <end position="85"/>
    </location>
</feature>
<gene>
    <name evidence="2" type="ORF">SAMN05421790_10231</name>
</gene>
<dbReference type="RefSeq" id="WP_076523573.1">
    <property type="nucleotide sequence ID" value="NZ_CP048103.1"/>
</dbReference>
<dbReference type="AlphaFoldDB" id="A0A1N7JFI4"/>